<sequence length="134" mass="14874">MAVTTRQTQRALLVRGSGPEVASRRRRSWQCEVSAALQLQTARRGRCAMRRAAELSTQRPARSQSCHARTSILKHFAPCSCARTCGGVCCMQTPDRPSAVRVSVLLMCLYFLLSHPVLPRPHVQLHHTLRSLGA</sequence>
<keyword evidence="3" id="KW-1185">Reference proteome</keyword>
<dbReference type="GeneID" id="54346869"/>
<evidence type="ECO:0000313" key="2">
    <source>
        <dbReference type="EMBL" id="KAF1931479.1"/>
    </source>
</evidence>
<gene>
    <name evidence="2" type="ORF">M421DRAFT_312826</name>
</gene>
<evidence type="ECO:0000313" key="3">
    <source>
        <dbReference type="Proteomes" id="UP000800082"/>
    </source>
</evidence>
<reference evidence="2" key="1">
    <citation type="journal article" date="2020" name="Stud. Mycol.">
        <title>101 Dothideomycetes genomes: a test case for predicting lifestyles and emergence of pathogens.</title>
        <authorList>
            <person name="Haridas S."/>
            <person name="Albert R."/>
            <person name="Binder M."/>
            <person name="Bloem J."/>
            <person name="Labutti K."/>
            <person name="Salamov A."/>
            <person name="Andreopoulos B."/>
            <person name="Baker S."/>
            <person name="Barry K."/>
            <person name="Bills G."/>
            <person name="Bluhm B."/>
            <person name="Cannon C."/>
            <person name="Castanera R."/>
            <person name="Culley D."/>
            <person name="Daum C."/>
            <person name="Ezra D."/>
            <person name="Gonzalez J."/>
            <person name="Henrissat B."/>
            <person name="Kuo A."/>
            <person name="Liang C."/>
            <person name="Lipzen A."/>
            <person name="Lutzoni F."/>
            <person name="Magnuson J."/>
            <person name="Mondo S."/>
            <person name="Nolan M."/>
            <person name="Ohm R."/>
            <person name="Pangilinan J."/>
            <person name="Park H.-J."/>
            <person name="Ramirez L."/>
            <person name="Alfaro M."/>
            <person name="Sun H."/>
            <person name="Tritt A."/>
            <person name="Yoshinaga Y."/>
            <person name="Zwiers L.-H."/>
            <person name="Turgeon B."/>
            <person name="Goodwin S."/>
            <person name="Spatafora J."/>
            <person name="Crous P."/>
            <person name="Grigoriev I."/>
        </authorList>
    </citation>
    <scope>NUCLEOTIDE SEQUENCE</scope>
    <source>
        <strain evidence="2">CBS 183.55</strain>
    </source>
</reference>
<evidence type="ECO:0000256" key="1">
    <source>
        <dbReference type="SAM" id="Phobius"/>
    </source>
</evidence>
<feature type="transmembrane region" description="Helical" evidence="1">
    <location>
        <begin position="99"/>
        <end position="118"/>
    </location>
</feature>
<dbReference type="EMBL" id="ML978960">
    <property type="protein sequence ID" value="KAF1931479.1"/>
    <property type="molecule type" value="Genomic_DNA"/>
</dbReference>
<protein>
    <submittedName>
        <fullName evidence="2">Uncharacterized protein</fullName>
    </submittedName>
</protein>
<keyword evidence="1" id="KW-0472">Membrane</keyword>
<keyword evidence="1" id="KW-1133">Transmembrane helix</keyword>
<dbReference type="AlphaFoldDB" id="A0A6A5RV73"/>
<accession>A0A6A5RV73</accession>
<proteinExistence type="predicted"/>
<organism evidence="2 3">
    <name type="scientific">Didymella exigua CBS 183.55</name>
    <dbReference type="NCBI Taxonomy" id="1150837"/>
    <lineage>
        <taxon>Eukaryota</taxon>
        <taxon>Fungi</taxon>
        <taxon>Dikarya</taxon>
        <taxon>Ascomycota</taxon>
        <taxon>Pezizomycotina</taxon>
        <taxon>Dothideomycetes</taxon>
        <taxon>Pleosporomycetidae</taxon>
        <taxon>Pleosporales</taxon>
        <taxon>Pleosporineae</taxon>
        <taxon>Didymellaceae</taxon>
        <taxon>Didymella</taxon>
    </lineage>
</organism>
<dbReference type="Proteomes" id="UP000800082">
    <property type="component" value="Unassembled WGS sequence"/>
</dbReference>
<name>A0A6A5RV73_9PLEO</name>
<dbReference type="RefSeq" id="XP_033451727.1">
    <property type="nucleotide sequence ID" value="XM_033589222.1"/>
</dbReference>
<keyword evidence="1" id="KW-0812">Transmembrane</keyword>